<proteinExistence type="predicted"/>
<protein>
    <submittedName>
        <fullName evidence="1">Uncharacterized protein</fullName>
    </submittedName>
</protein>
<organism evidence="1 2">
    <name type="scientific">Alligator mississippiensis</name>
    <name type="common">American alligator</name>
    <dbReference type="NCBI Taxonomy" id="8496"/>
    <lineage>
        <taxon>Eukaryota</taxon>
        <taxon>Metazoa</taxon>
        <taxon>Chordata</taxon>
        <taxon>Craniata</taxon>
        <taxon>Vertebrata</taxon>
        <taxon>Euteleostomi</taxon>
        <taxon>Archelosauria</taxon>
        <taxon>Archosauria</taxon>
        <taxon>Crocodylia</taxon>
        <taxon>Alligatoridae</taxon>
        <taxon>Alligatorinae</taxon>
        <taxon>Alligator</taxon>
    </lineage>
</organism>
<reference evidence="1 2" key="1">
    <citation type="journal article" date="2012" name="Genome Biol.">
        <title>Sequencing three crocodilian genomes to illuminate the evolution of archosaurs and amniotes.</title>
        <authorList>
            <person name="St John J.A."/>
            <person name="Braun E.L."/>
            <person name="Isberg S.R."/>
            <person name="Miles L.G."/>
            <person name="Chong A.Y."/>
            <person name="Gongora J."/>
            <person name="Dalzell P."/>
            <person name="Moran C."/>
            <person name="Bed'hom B."/>
            <person name="Abzhanov A."/>
            <person name="Burgess S.C."/>
            <person name="Cooksey A.M."/>
            <person name="Castoe T.A."/>
            <person name="Crawford N.G."/>
            <person name="Densmore L.D."/>
            <person name="Drew J.C."/>
            <person name="Edwards S.V."/>
            <person name="Faircloth B.C."/>
            <person name="Fujita M.K."/>
            <person name="Greenwold M.J."/>
            <person name="Hoffmann F.G."/>
            <person name="Howard J.M."/>
            <person name="Iguchi T."/>
            <person name="Janes D.E."/>
            <person name="Khan S.Y."/>
            <person name="Kohno S."/>
            <person name="de Koning A.J."/>
            <person name="Lance S.L."/>
            <person name="McCarthy F.M."/>
            <person name="McCormack J.E."/>
            <person name="Merchant M.E."/>
            <person name="Peterson D.G."/>
            <person name="Pollock D.D."/>
            <person name="Pourmand N."/>
            <person name="Raney B.J."/>
            <person name="Roessler K.A."/>
            <person name="Sanford J.R."/>
            <person name="Sawyer R.H."/>
            <person name="Schmidt C.J."/>
            <person name="Triplett E.W."/>
            <person name="Tuberville T.D."/>
            <person name="Venegas-Anaya M."/>
            <person name="Howard J.T."/>
            <person name="Jarvis E.D."/>
            <person name="Guillette L.J.Jr."/>
            <person name="Glenn T.C."/>
            <person name="Green R.E."/>
            <person name="Ray D.A."/>
        </authorList>
    </citation>
    <scope>NUCLEOTIDE SEQUENCE [LARGE SCALE GENOMIC DNA]</scope>
    <source>
        <strain evidence="1">KSC_2009_1</strain>
    </source>
</reference>
<dbReference type="AlphaFoldDB" id="A0A151MI35"/>
<evidence type="ECO:0000313" key="2">
    <source>
        <dbReference type="Proteomes" id="UP000050525"/>
    </source>
</evidence>
<evidence type="ECO:0000313" key="1">
    <source>
        <dbReference type="EMBL" id="KYO24050.1"/>
    </source>
</evidence>
<sequence>MTFSHKQHIQGGNGAASSHEAIYRSLSITYCEGKERHCVQPAVSLHSASALLTFPFDWRGEYITRVRQVEDGGSKHPWCNFSEEFHSSK</sequence>
<gene>
    <name evidence="1" type="ORF">Y1Q_0004633</name>
</gene>
<keyword evidence="2" id="KW-1185">Reference proteome</keyword>
<dbReference type="EMBL" id="AKHW03006155">
    <property type="protein sequence ID" value="KYO24050.1"/>
    <property type="molecule type" value="Genomic_DNA"/>
</dbReference>
<comment type="caution">
    <text evidence="1">The sequence shown here is derived from an EMBL/GenBank/DDBJ whole genome shotgun (WGS) entry which is preliminary data.</text>
</comment>
<accession>A0A151MI35</accession>
<name>A0A151MI35_ALLMI</name>
<dbReference type="Proteomes" id="UP000050525">
    <property type="component" value="Unassembled WGS sequence"/>
</dbReference>